<keyword evidence="1" id="KW-0732">Signal</keyword>
<reference evidence="2" key="1">
    <citation type="submission" date="2024-07" db="EMBL/GenBank/DDBJ databases">
        <authorList>
            <person name="Yu S.T."/>
        </authorList>
    </citation>
    <scope>NUCLEOTIDE SEQUENCE</scope>
    <source>
        <strain evidence="2">R02</strain>
    </source>
</reference>
<evidence type="ECO:0000313" key="2">
    <source>
        <dbReference type="EMBL" id="XDP95383.1"/>
    </source>
</evidence>
<dbReference type="RefSeq" id="WP_369157197.1">
    <property type="nucleotide sequence ID" value="NZ_CP163429.1"/>
</dbReference>
<gene>
    <name evidence="2" type="ORF">AB5J57_18490</name>
</gene>
<evidence type="ECO:0008006" key="3">
    <source>
        <dbReference type="Google" id="ProtNLM"/>
    </source>
</evidence>
<proteinExistence type="predicted"/>
<organism evidence="2">
    <name type="scientific">Streptomyces sp. R02</name>
    <dbReference type="NCBI Taxonomy" id="3238623"/>
    <lineage>
        <taxon>Bacteria</taxon>
        <taxon>Bacillati</taxon>
        <taxon>Actinomycetota</taxon>
        <taxon>Actinomycetes</taxon>
        <taxon>Kitasatosporales</taxon>
        <taxon>Streptomycetaceae</taxon>
        <taxon>Streptomyces</taxon>
    </lineage>
</organism>
<evidence type="ECO:0000256" key="1">
    <source>
        <dbReference type="SAM" id="SignalP"/>
    </source>
</evidence>
<accession>A0AB39LRB2</accession>
<dbReference type="EMBL" id="CP163429">
    <property type="protein sequence ID" value="XDP95383.1"/>
    <property type="molecule type" value="Genomic_DNA"/>
</dbReference>
<name>A0AB39LRB2_9ACTN</name>
<sequence>MGRTLASGLFGAALVLALAGSPASAADGVQRADVVGGSGPDDRACGLSDWNATACFEPYGEWFWLKDEDADGIPVAIRWWYSNPGHPSRSGVIYNDHGKAAGWTNVNKSFEENGQITYELCAFDVPTKSTDDCWGTGWSQT</sequence>
<feature type="chain" id="PRO_5044262069" description="Secreted protein" evidence="1">
    <location>
        <begin position="26"/>
        <end position="141"/>
    </location>
</feature>
<dbReference type="AlphaFoldDB" id="A0AB39LRB2"/>
<feature type="signal peptide" evidence="1">
    <location>
        <begin position="1"/>
        <end position="25"/>
    </location>
</feature>
<protein>
    <recommendedName>
        <fullName evidence="3">Secreted protein</fullName>
    </recommendedName>
</protein>